<dbReference type="eggNOG" id="COG3618">
    <property type="taxonomic scope" value="Bacteria"/>
</dbReference>
<dbReference type="GO" id="GO:0016787">
    <property type="term" value="F:hydrolase activity"/>
    <property type="evidence" value="ECO:0007669"/>
    <property type="project" value="UniProtKB-KW"/>
</dbReference>
<evidence type="ECO:0000256" key="1">
    <source>
        <dbReference type="ARBA" id="ARBA00038310"/>
    </source>
</evidence>
<organism evidence="3 4">
    <name type="scientific">Asticcacaulis excentricus (strain ATCC 15261 / DSM 4724 / KCTC 12464 / NCIMB 9791 / VKM B-1370 / CB 48)</name>
    <dbReference type="NCBI Taxonomy" id="573065"/>
    <lineage>
        <taxon>Bacteria</taxon>
        <taxon>Pseudomonadati</taxon>
        <taxon>Pseudomonadota</taxon>
        <taxon>Alphaproteobacteria</taxon>
        <taxon>Caulobacterales</taxon>
        <taxon>Caulobacteraceae</taxon>
        <taxon>Asticcacaulis</taxon>
    </lineage>
</organism>
<evidence type="ECO:0000259" key="2">
    <source>
        <dbReference type="Pfam" id="PF04909"/>
    </source>
</evidence>
<evidence type="ECO:0000313" key="4">
    <source>
        <dbReference type="Proteomes" id="UP000001492"/>
    </source>
</evidence>
<dbReference type="STRING" id="573065.Astex_1900"/>
<dbReference type="RefSeq" id="WP_013479393.1">
    <property type="nucleotide sequence ID" value="NC_014816.1"/>
</dbReference>
<dbReference type="OrthoDB" id="9787654at2"/>
<accession>E8RKM9</accession>
<dbReference type="PANTHER" id="PTHR43569">
    <property type="entry name" value="AMIDOHYDROLASE"/>
    <property type="match status" value="1"/>
</dbReference>
<proteinExistence type="inferred from homology"/>
<sequence>MSSVIDAHFHLWQVGRHGFEWPTPDLTAIYRDFASSDLCAAAGGALHGAVVVQSQPSDADTQWLLRLAETDPLIMGVVGWTDLSAPDAAARVDGLALQPKLKGLRPMLQGLPDDNWILRPDVAPALSAMQTAGLVFDALVFTRHLPAIEAVAQRYPDLRIVIDHAAKPPIATTQTQPEATREWTQTMTAIARQPNVVCKLSGLFTEMHIDQPLHEAAPYVAHLLTVFGPQRLLFGSDWPVVRLNGDWQKWRHWLEDQLNPLTSSERQAIFFTNAKRIYDLQGVQ</sequence>
<dbReference type="SUPFAM" id="SSF51556">
    <property type="entry name" value="Metallo-dependent hydrolases"/>
    <property type="match status" value="1"/>
</dbReference>
<dbReference type="Gene3D" id="3.20.20.140">
    <property type="entry name" value="Metal-dependent hydrolases"/>
    <property type="match status" value="1"/>
</dbReference>
<name>E8RKM9_ASTEC</name>
<reference evidence="4" key="1">
    <citation type="submission" date="2010-12" db="EMBL/GenBank/DDBJ databases">
        <title>Complete sequence of chromosome 1 of Asticcacaulis excentricus CB 48.</title>
        <authorList>
            <consortium name="US DOE Joint Genome Institute"/>
            <person name="Lucas S."/>
            <person name="Copeland A."/>
            <person name="Lapidus A."/>
            <person name="Cheng J.-F."/>
            <person name="Bruce D."/>
            <person name="Goodwin L."/>
            <person name="Pitluck S."/>
            <person name="Teshima H."/>
            <person name="Davenport K."/>
            <person name="Detter J.C."/>
            <person name="Han C."/>
            <person name="Tapia R."/>
            <person name="Land M."/>
            <person name="Hauser L."/>
            <person name="Jeffries C."/>
            <person name="Kyrpides N."/>
            <person name="Ivanova N."/>
            <person name="Ovchinnikova G."/>
            <person name="Brun Y.V."/>
            <person name="Woyke T."/>
        </authorList>
    </citation>
    <scope>NUCLEOTIDE SEQUENCE [LARGE SCALE GENOMIC DNA]</scope>
    <source>
        <strain evidence="4">ATCC 15261 / DSM 4724 / KCTC 12464 / NCIMB 9791 / VKM B-1370 / CB 48</strain>
    </source>
</reference>
<dbReference type="AlphaFoldDB" id="E8RKM9"/>
<dbReference type="HOGENOM" id="CLU_044590_3_0_5"/>
<gene>
    <name evidence="3" type="ordered locus">Astex_1900</name>
</gene>
<dbReference type="KEGG" id="aex:Astex_1900"/>
<dbReference type="PANTHER" id="PTHR43569:SF2">
    <property type="entry name" value="AMIDOHYDROLASE-RELATED DOMAIN-CONTAINING PROTEIN"/>
    <property type="match status" value="1"/>
</dbReference>
<dbReference type="InterPro" id="IPR052350">
    <property type="entry name" value="Metallo-dep_Lactonases"/>
</dbReference>
<dbReference type="InterPro" id="IPR032466">
    <property type="entry name" value="Metal_Hydrolase"/>
</dbReference>
<keyword evidence="4" id="KW-1185">Reference proteome</keyword>
<dbReference type="Proteomes" id="UP000001492">
    <property type="component" value="Chromosome 1"/>
</dbReference>
<dbReference type="EMBL" id="CP002395">
    <property type="protein sequence ID" value="ADU13563.1"/>
    <property type="molecule type" value="Genomic_DNA"/>
</dbReference>
<dbReference type="Pfam" id="PF04909">
    <property type="entry name" value="Amidohydro_2"/>
    <property type="match status" value="1"/>
</dbReference>
<comment type="similarity">
    <text evidence="1">Belongs to the metallo-dependent hydrolases superfamily.</text>
</comment>
<keyword evidence="3" id="KW-0378">Hydrolase</keyword>
<evidence type="ECO:0000313" key="3">
    <source>
        <dbReference type="EMBL" id="ADU13563.1"/>
    </source>
</evidence>
<feature type="domain" description="Amidohydrolase-related" evidence="2">
    <location>
        <begin position="5"/>
        <end position="280"/>
    </location>
</feature>
<dbReference type="InterPro" id="IPR006680">
    <property type="entry name" value="Amidohydro-rel"/>
</dbReference>
<protein>
    <submittedName>
        <fullName evidence="3">Amidohydrolase 2</fullName>
    </submittedName>
</protein>